<evidence type="ECO:0000256" key="14">
    <source>
        <dbReference type="HAMAP-Rule" id="MF_01006"/>
    </source>
</evidence>
<keyword evidence="7 14" id="KW-0378">Hydrolase</keyword>
<evidence type="ECO:0000256" key="13">
    <source>
        <dbReference type="ARBA" id="ARBA00047594"/>
    </source>
</evidence>
<evidence type="ECO:0000256" key="9">
    <source>
        <dbReference type="ARBA" id="ARBA00023136"/>
    </source>
</evidence>
<comment type="similarity">
    <text evidence="2 14">Belongs to the UppP family.</text>
</comment>
<evidence type="ECO:0000256" key="8">
    <source>
        <dbReference type="ARBA" id="ARBA00022989"/>
    </source>
</evidence>
<keyword evidence="9 14" id="KW-0472">Membrane</keyword>
<keyword evidence="6 14" id="KW-0812">Transmembrane</keyword>
<dbReference type="RefSeq" id="WP_040069757.1">
    <property type="nucleotide sequence ID" value="NZ_JXDG01000050.1"/>
</dbReference>
<feature type="transmembrane region" description="Helical" evidence="14">
    <location>
        <begin position="132"/>
        <end position="153"/>
    </location>
</feature>
<comment type="subcellular location">
    <subcellularLocation>
        <location evidence="1 14">Cell membrane</location>
        <topology evidence="1 14">Multi-pass membrane protein</topology>
    </subcellularLocation>
</comment>
<evidence type="ECO:0000256" key="4">
    <source>
        <dbReference type="ARBA" id="ARBA00021581"/>
    </source>
</evidence>
<keyword evidence="10 14" id="KW-0046">Antibiotic resistance</keyword>
<dbReference type="HAMAP" id="MF_01006">
    <property type="entry name" value="Undec_diphosphatase"/>
    <property type="match status" value="1"/>
</dbReference>
<dbReference type="PANTHER" id="PTHR30622:SF4">
    <property type="entry name" value="UNDECAPRENYL-DIPHOSPHATASE"/>
    <property type="match status" value="1"/>
</dbReference>
<evidence type="ECO:0000256" key="12">
    <source>
        <dbReference type="ARBA" id="ARBA00032932"/>
    </source>
</evidence>
<proteinExistence type="inferred from homology"/>
<evidence type="ECO:0000256" key="5">
    <source>
        <dbReference type="ARBA" id="ARBA00022475"/>
    </source>
</evidence>
<dbReference type="GO" id="GO:0046677">
    <property type="term" value="P:response to antibiotic"/>
    <property type="evidence" value="ECO:0007669"/>
    <property type="project" value="UniProtKB-UniRule"/>
</dbReference>
<dbReference type="PANTHER" id="PTHR30622">
    <property type="entry name" value="UNDECAPRENYL-DIPHOSPHATASE"/>
    <property type="match status" value="1"/>
</dbReference>
<evidence type="ECO:0000313" key="15">
    <source>
        <dbReference type="EMBL" id="KIH82465.1"/>
    </source>
</evidence>
<dbReference type="EC" id="3.6.1.27" evidence="3 14"/>
<keyword evidence="8 14" id="KW-1133">Transmembrane helix</keyword>
<feature type="transmembrane region" description="Helical" evidence="14">
    <location>
        <begin position="203"/>
        <end position="224"/>
    </location>
</feature>
<gene>
    <name evidence="14" type="primary">uppP</name>
    <name evidence="15" type="ORF">UCMB321_3761</name>
</gene>
<dbReference type="Pfam" id="PF02673">
    <property type="entry name" value="BacA"/>
    <property type="match status" value="1"/>
</dbReference>
<feature type="transmembrane region" description="Helical" evidence="14">
    <location>
        <begin position="97"/>
        <end position="120"/>
    </location>
</feature>
<evidence type="ECO:0000256" key="2">
    <source>
        <dbReference type="ARBA" id="ARBA00010621"/>
    </source>
</evidence>
<dbReference type="NCBIfam" id="TIGR00753">
    <property type="entry name" value="undec_PP_bacA"/>
    <property type="match status" value="1"/>
</dbReference>
<keyword evidence="16" id="KW-1185">Reference proteome</keyword>
<evidence type="ECO:0000256" key="11">
    <source>
        <dbReference type="ARBA" id="ARBA00032707"/>
    </source>
</evidence>
<reference evidence="15 16" key="1">
    <citation type="submission" date="2015-01" db="EMBL/GenBank/DDBJ databases">
        <title>Complete genome of Pseudomonas batumici UCM B-321 producer of the batumin antibiotic with strong antistaphilococcal and potential anticancer activity.</title>
        <authorList>
            <person name="Klochko V.V."/>
            <person name="Zelena L.B."/>
            <person name="Elena K.A."/>
            <person name="Reva O.N."/>
        </authorList>
    </citation>
    <scope>NUCLEOTIDE SEQUENCE [LARGE SCALE GENOMIC DNA]</scope>
    <source>
        <strain evidence="15 16">UCM B-321</strain>
    </source>
</reference>
<keyword evidence="14" id="KW-0961">Cell wall biogenesis/degradation</keyword>
<dbReference type="OrthoDB" id="9808289at2"/>
<feature type="transmembrane region" description="Helical" evidence="14">
    <location>
        <begin position="57"/>
        <end position="76"/>
    </location>
</feature>
<dbReference type="GO" id="GO:0071555">
    <property type="term" value="P:cell wall organization"/>
    <property type="evidence" value="ECO:0007669"/>
    <property type="project" value="UniProtKB-KW"/>
</dbReference>
<accession>A0A0C2I6B5</accession>
<keyword evidence="5 14" id="KW-1003">Cell membrane</keyword>
<feature type="transmembrane region" description="Helical" evidence="14">
    <location>
        <begin position="236"/>
        <end position="258"/>
    </location>
</feature>
<keyword evidence="14" id="KW-0133">Cell shape</keyword>
<comment type="function">
    <text evidence="14">Catalyzes the dephosphorylation of undecaprenyl diphosphate (UPP). Confers resistance to bacitracin.</text>
</comment>
<dbReference type="InterPro" id="IPR003824">
    <property type="entry name" value="UppP"/>
</dbReference>
<evidence type="ECO:0000256" key="10">
    <source>
        <dbReference type="ARBA" id="ARBA00023251"/>
    </source>
</evidence>
<dbReference type="GO" id="GO:0005886">
    <property type="term" value="C:plasma membrane"/>
    <property type="evidence" value="ECO:0007669"/>
    <property type="project" value="UniProtKB-SubCell"/>
</dbReference>
<feature type="transmembrane region" description="Helical" evidence="14">
    <location>
        <begin position="270"/>
        <end position="289"/>
    </location>
</feature>
<evidence type="ECO:0000313" key="16">
    <source>
        <dbReference type="Proteomes" id="UP000031535"/>
    </source>
</evidence>
<dbReference type="STRING" id="226910.UCMB321_3761"/>
<protein>
    <recommendedName>
        <fullName evidence="4 14">Undecaprenyl-diphosphatase</fullName>
        <ecNumber evidence="3 14">3.6.1.27</ecNumber>
    </recommendedName>
    <alternativeName>
        <fullName evidence="12 14">Bacitracin resistance protein</fullName>
    </alternativeName>
    <alternativeName>
        <fullName evidence="11 14">Undecaprenyl pyrophosphate phosphatase</fullName>
    </alternativeName>
</protein>
<evidence type="ECO:0000256" key="1">
    <source>
        <dbReference type="ARBA" id="ARBA00004651"/>
    </source>
</evidence>
<organism evidence="15 16">
    <name type="scientific">Pseudomonas batumici</name>
    <dbReference type="NCBI Taxonomy" id="226910"/>
    <lineage>
        <taxon>Bacteria</taxon>
        <taxon>Pseudomonadati</taxon>
        <taxon>Pseudomonadota</taxon>
        <taxon>Gammaproteobacteria</taxon>
        <taxon>Pseudomonadales</taxon>
        <taxon>Pseudomonadaceae</taxon>
        <taxon>Pseudomonas</taxon>
    </lineage>
</organism>
<dbReference type="Proteomes" id="UP000031535">
    <property type="component" value="Unassembled WGS sequence"/>
</dbReference>
<dbReference type="NCBIfam" id="NF001394">
    <property type="entry name" value="PRK00281.2-5"/>
    <property type="match status" value="1"/>
</dbReference>
<dbReference type="EMBL" id="JXDG01000050">
    <property type="protein sequence ID" value="KIH82465.1"/>
    <property type="molecule type" value="Genomic_DNA"/>
</dbReference>
<name>A0A0C2I6B5_9PSED</name>
<dbReference type="PATRIC" id="fig|226910.6.peg.3753"/>
<dbReference type="AlphaFoldDB" id="A0A0C2I6B5"/>
<evidence type="ECO:0000256" key="7">
    <source>
        <dbReference type="ARBA" id="ARBA00022801"/>
    </source>
</evidence>
<sequence length="290" mass="30991">MSNVCSSGLDIGFASLNYLQIGILGIIQGITELLPISSTAHMRIVPAVLGWQDPGSAFSAAMQLAALAAVVSYFWRDVRDVVGGSLSAVRQRDYNSPWFRLAVAIILATIPIGIAGLALSSTLNACDSPMRGLTVIGISCLVMAVLMAVSEFSARHQRVVGEMRLRDALIVGIAQVGALIPGVSRSGSTLTAALFLNFKREEAARFSFLLGLPAIALAGLKELWVLHHAQIPTEAWTHLLFGLVVASVSAFCAIWGLMRFLERFSTWPFVAYRAALGIFLLVGVSNGFLS</sequence>
<keyword evidence="14" id="KW-0573">Peptidoglycan synthesis</keyword>
<comment type="catalytic activity">
    <reaction evidence="13 14">
        <text>di-trans,octa-cis-undecaprenyl diphosphate + H2O = di-trans,octa-cis-undecaprenyl phosphate + phosphate + H(+)</text>
        <dbReference type="Rhea" id="RHEA:28094"/>
        <dbReference type="ChEBI" id="CHEBI:15377"/>
        <dbReference type="ChEBI" id="CHEBI:15378"/>
        <dbReference type="ChEBI" id="CHEBI:43474"/>
        <dbReference type="ChEBI" id="CHEBI:58405"/>
        <dbReference type="ChEBI" id="CHEBI:60392"/>
        <dbReference type="EC" id="3.6.1.27"/>
    </reaction>
</comment>
<dbReference type="GO" id="GO:0050380">
    <property type="term" value="F:undecaprenyl-diphosphatase activity"/>
    <property type="evidence" value="ECO:0007669"/>
    <property type="project" value="UniProtKB-UniRule"/>
</dbReference>
<dbReference type="GO" id="GO:0008360">
    <property type="term" value="P:regulation of cell shape"/>
    <property type="evidence" value="ECO:0007669"/>
    <property type="project" value="UniProtKB-KW"/>
</dbReference>
<dbReference type="GO" id="GO:0009252">
    <property type="term" value="P:peptidoglycan biosynthetic process"/>
    <property type="evidence" value="ECO:0007669"/>
    <property type="project" value="UniProtKB-KW"/>
</dbReference>
<comment type="miscellaneous">
    <text evidence="14">Bacitracin is thought to be involved in the inhibition of peptidoglycan synthesis by sequestering undecaprenyl diphosphate, thereby reducing the pool of lipid carrier available.</text>
</comment>
<evidence type="ECO:0000256" key="6">
    <source>
        <dbReference type="ARBA" id="ARBA00022692"/>
    </source>
</evidence>
<evidence type="ECO:0000256" key="3">
    <source>
        <dbReference type="ARBA" id="ARBA00012374"/>
    </source>
</evidence>
<comment type="caution">
    <text evidence="15">The sequence shown here is derived from an EMBL/GenBank/DDBJ whole genome shotgun (WGS) entry which is preliminary data.</text>
</comment>